<evidence type="ECO:0000256" key="2">
    <source>
        <dbReference type="ARBA" id="ARBA00002681"/>
    </source>
</evidence>
<evidence type="ECO:0000256" key="6">
    <source>
        <dbReference type="ARBA" id="ARBA00020337"/>
    </source>
</evidence>
<dbReference type="EC" id="3.1.1.31" evidence="5 7"/>
<dbReference type="NCBIfam" id="TIGR01198">
    <property type="entry name" value="pgl"/>
    <property type="match status" value="1"/>
</dbReference>
<comment type="catalytic activity">
    <reaction evidence="1 7">
        <text>6-phospho-D-glucono-1,5-lactone + H2O = 6-phospho-D-gluconate + H(+)</text>
        <dbReference type="Rhea" id="RHEA:12556"/>
        <dbReference type="ChEBI" id="CHEBI:15377"/>
        <dbReference type="ChEBI" id="CHEBI:15378"/>
        <dbReference type="ChEBI" id="CHEBI:57955"/>
        <dbReference type="ChEBI" id="CHEBI:58759"/>
        <dbReference type="EC" id="3.1.1.31"/>
    </reaction>
</comment>
<evidence type="ECO:0000313" key="9">
    <source>
        <dbReference type="EMBL" id="CAA6822177.1"/>
    </source>
</evidence>
<evidence type="ECO:0000256" key="7">
    <source>
        <dbReference type="RuleBase" id="RU365095"/>
    </source>
</evidence>
<name>A0A6S6TVN4_9BACT</name>
<dbReference type="GO" id="GO:0005975">
    <property type="term" value="P:carbohydrate metabolic process"/>
    <property type="evidence" value="ECO:0007669"/>
    <property type="project" value="UniProtKB-UniRule"/>
</dbReference>
<comment type="function">
    <text evidence="2 7">Hydrolysis of 6-phosphogluconolactone to 6-phosphogluconate.</text>
</comment>
<dbReference type="Pfam" id="PF01182">
    <property type="entry name" value="Glucosamine_iso"/>
    <property type="match status" value="1"/>
</dbReference>
<keyword evidence="7 9" id="KW-0378">Hydrolase</keyword>
<protein>
    <recommendedName>
        <fullName evidence="6 7">6-phosphogluconolactonase</fullName>
        <shortName evidence="7">6PGL</shortName>
        <ecNumber evidence="5 7">3.1.1.31</ecNumber>
    </recommendedName>
</protein>
<accession>A0A6S6TVN4</accession>
<dbReference type="UniPathway" id="UPA00115">
    <property type="reaction ID" value="UER00409"/>
</dbReference>
<dbReference type="PANTHER" id="PTHR11054">
    <property type="entry name" value="6-PHOSPHOGLUCONOLACTONASE"/>
    <property type="match status" value="1"/>
</dbReference>
<dbReference type="InterPro" id="IPR039104">
    <property type="entry name" value="6PGL"/>
</dbReference>
<dbReference type="InterPro" id="IPR037171">
    <property type="entry name" value="NagB/RpiA_transferase-like"/>
</dbReference>
<proteinExistence type="inferred from homology"/>
<evidence type="ECO:0000256" key="1">
    <source>
        <dbReference type="ARBA" id="ARBA00000832"/>
    </source>
</evidence>
<gene>
    <name evidence="7" type="primary">pgl</name>
    <name evidence="9" type="ORF">HELGO_WM755</name>
</gene>
<dbReference type="PANTHER" id="PTHR11054:SF0">
    <property type="entry name" value="6-PHOSPHOGLUCONOLACTONASE"/>
    <property type="match status" value="1"/>
</dbReference>
<dbReference type="AlphaFoldDB" id="A0A6S6TVN4"/>
<evidence type="ECO:0000256" key="3">
    <source>
        <dbReference type="ARBA" id="ARBA00004961"/>
    </source>
</evidence>
<dbReference type="SUPFAM" id="SSF100950">
    <property type="entry name" value="NagB/RpiA/CoA transferase-like"/>
    <property type="match status" value="1"/>
</dbReference>
<evidence type="ECO:0000256" key="5">
    <source>
        <dbReference type="ARBA" id="ARBA00013198"/>
    </source>
</evidence>
<comment type="similarity">
    <text evidence="4 7">Belongs to the glucosamine/galactosamine-6-phosphate isomerase family. 6-phosphogluconolactonase subfamily.</text>
</comment>
<dbReference type="Gene3D" id="3.40.50.1360">
    <property type="match status" value="1"/>
</dbReference>
<feature type="domain" description="Glucosamine/galactosamine-6-phosphate isomerase" evidence="8">
    <location>
        <begin position="29"/>
        <end position="239"/>
    </location>
</feature>
<dbReference type="EMBL" id="CACVAS010000117">
    <property type="protein sequence ID" value="CAA6822177.1"/>
    <property type="molecule type" value="Genomic_DNA"/>
</dbReference>
<sequence>MVQVRRYNSLQEMVGVGKMSKIIHTFQTQYELVSLLSKSIAMKLETAIRTKGKANLIVSGGSTPLALFRELREISLEWEKVNIGLCDERWISPSHEESNENLVKNHLLQGKASRARFIGMYNEYLDIYSAEKCCTQKIKETLFPFDVVVLGMGNDGHTASLFPNNTELKKAFDLNNKELCIAIEPKTASYKRMSLTLSAILSAQHIYLHFEGKEKTAVYKTANRGKNIYTMPIRAVLNQDIRDLEVYYT</sequence>
<dbReference type="InterPro" id="IPR006148">
    <property type="entry name" value="Glc/Gal-6P_isomerase"/>
</dbReference>
<dbReference type="InterPro" id="IPR005900">
    <property type="entry name" value="6-phosphogluconolactonase_DevB"/>
</dbReference>
<evidence type="ECO:0000259" key="8">
    <source>
        <dbReference type="Pfam" id="PF01182"/>
    </source>
</evidence>
<dbReference type="CDD" id="cd01400">
    <property type="entry name" value="6PGL"/>
    <property type="match status" value="1"/>
</dbReference>
<organism evidence="9">
    <name type="scientific">uncultured Sulfurovum sp</name>
    <dbReference type="NCBI Taxonomy" id="269237"/>
    <lineage>
        <taxon>Bacteria</taxon>
        <taxon>Pseudomonadati</taxon>
        <taxon>Campylobacterota</taxon>
        <taxon>Epsilonproteobacteria</taxon>
        <taxon>Campylobacterales</taxon>
        <taxon>Sulfurovaceae</taxon>
        <taxon>Sulfurovum</taxon>
        <taxon>environmental samples</taxon>
    </lineage>
</organism>
<reference evidence="9" key="1">
    <citation type="submission" date="2020-01" db="EMBL/GenBank/DDBJ databases">
        <authorList>
            <person name="Meier V. D."/>
            <person name="Meier V D."/>
        </authorList>
    </citation>
    <scope>NUCLEOTIDE SEQUENCE</scope>
    <source>
        <strain evidence="9">HLG_WM_MAG_01</strain>
    </source>
</reference>
<dbReference type="GO" id="GO:0006098">
    <property type="term" value="P:pentose-phosphate shunt"/>
    <property type="evidence" value="ECO:0007669"/>
    <property type="project" value="UniProtKB-UniPathway"/>
</dbReference>
<evidence type="ECO:0000256" key="4">
    <source>
        <dbReference type="ARBA" id="ARBA00010662"/>
    </source>
</evidence>
<dbReference type="GO" id="GO:0017057">
    <property type="term" value="F:6-phosphogluconolactonase activity"/>
    <property type="evidence" value="ECO:0007669"/>
    <property type="project" value="UniProtKB-UniRule"/>
</dbReference>
<comment type="pathway">
    <text evidence="3 7">Carbohydrate degradation; pentose phosphate pathway; D-ribulose 5-phosphate from D-glucose 6-phosphate (oxidative stage): step 2/3.</text>
</comment>